<dbReference type="HOGENOM" id="CLU_025427_0_2_7"/>
<dbReference type="OrthoDB" id="9808460at2"/>
<feature type="binding site" evidence="12">
    <location>
        <position position="153"/>
    </location>
    <ligand>
        <name>(2R)-3-phosphoglycerate</name>
        <dbReference type="ChEBI" id="CHEBI:58272"/>
    </ligand>
</feature>
<dbReference type="CDD" id="cd00318">
    <property type="entry name" value="Phosphoglycerate_kinase"/>
    <property type="match status" value="1"/>
</dbReference>
<feature type="binding site" evidence="11">
    <location>
        <position position="38"/>
    </location>
    <ligand>
        <name>substrate</name>
    </ligand>
</feature>
<dbReference type="PIRSF" id="PIRSF000724">
    <property type="entry name" value="Pgk"/>
    <property type="match status" value="1"/>
</dbReference>
<evidence type="ECO:0000313" key="15">
    <source>
        <dbReference type="EMBL" id="AJE03376.1"/>
    </source>
</evidence>
<dbReference type="AlphaFoldDB" id="A0A0B5BH72"/>
<feature type="binding site" evidence="11">
    <location>
        <position position="120"/>
    </location>
    <ligand>
        <name>substrate</name>
    </ligand>
</feature>
<accession>A0A0B5BH72</accession>
<dbReference type="Proteomes" id="UP000057609">
    <property type="component" value="Chromosome"/>
</dbReference>
<organism evidence="15 16">
    <name type="scientific">Geobacter pickeringii</name>
    <dbReference type="NCBI Taxonomy" id="345632"/>
    <lineage>
        <taxon>Bacteria</taxon>
        <taxon>Pseudomonadati</taxon>
        <taxon>Thermodesulfobacteriota</taxon>
        <taxon>Desulfuromonadia</taxon>
        <taxon>Geobacterales</taxon>
        <taxon>Geobacteraceae</taxon>
        <taxon>Geobacter</taxon>
    </lineage>
</organism>
<dbReference type="Gene3D" id="3.40.50.1260">
    <property type="entry name" value="Phosphoglycerate kinase, N-terminal domain"/>
    <property type="match status" value="2"/>
</dbReference>
<dbReference type="KEGG" id="gpi:GPICK_08420"/>
<dbReference type="EMBL" id="CP009788">
    <property type="protein sequence ID" value="AJE03376.1"/>
    <property type="molecule type" value="Genomic_DNA"/>
</dbReference>
<dbReference type="InterPro" id="IPR015824">
    <property type="entry name" value="Phosphoglycerate_kinase_N"/>
</dbReference>
<evidence type="ECO:0000256" key="14">
    <source>
        <dbReference type="RuleBase" id="RU000532"/>
    </source>
</evidence>
<feature type="binding site" evidence="12">
    <location>
        <position position="38"/>
    </location>
    <ligand>
        <name>(2R)-3-phosphoglycerate</name>
        <dbReference type="ChEBI" id="CHEBI:58272"/>
    </ligand>
</feature>
<dbReference type="GO" id="GO:0006094">
    <property type="term" value="P:gluconeogenesis"/>
    <property type="evidence" value="ECO:0007669"/>
    <property type="project" value="TreeGrafter"/>
</dbReference>
<gene>
    <name evidence="11 15" type="primary">pgk</name>
    <name evidence="15" type="ORF">GPICK_08420</name>
</gene>
<comment type="subcellular location">
    <subcellularLocation>
        <location evidence="2 11">Cytoplasm</location>
    </subcellularLocation>
</comment>
<dbReference type="PROSITE" id="PS00111">
    <property type="entry name" value="PGLYCERATE_KINASE"/>
    <property type="match status" value="1"/>
</dbReference>
<dbReference type="Pfam" id="PF00162">
    <property type="entry name" value="PGK"/>
    <property type="match status" value="1"/>
</dbReference>
<dbReference type="HAMAP" id="MF_00145">
    <property type="entry name" value="Phosphoglyc_kinase"/>
    <property type="match status" value="1"/>
</dbReference>
<sequence>MSIRYIDEITDLAGKKVFIRVDFNVPLDEHQNITEDTRIRAVLPTINYALDAGAKIILASHLGRPKGERKPKYSMAPAAKRLSRLLGKEVQLAPDCLGDEVKKMIAALNPGDIIMLENVRFYEGEEKNDSDFAKALANDCDIYINDAFAVSHRAHASVEAITKYFPVVAAGFLMKNEMNYFEKAMQNPIRPLVAILGGAKVSGKLEVLESLVNKVDKIIIGGGMAFTFLKALGYNVGKSLVEEHLLETALNTYNKAREKGIKFYLPVDCVAADRFNPEAETKVTTVQEIPEEWMALDIGPATVALFTEALQNAKTIIWNGPMGVFEMDAYSRGTFAMVSAVANSYALTIVGGGDTDVAVHRAGEYAKISYISTGGGAFLELLEGKKLPGIRVLEENGKK</sequence>
<dbReference type="UniPathway" id="UPA00109">
    <property type="reaction ID" value="UER00185"/>
</dbReference>
<evidence type="ECO:0000256" key="3">
    <source>
        <dbReference type="ARBA" id="ARBA00008982"/>
    </source>
</evidence>
<feature type="binding site" evidence="11 12">
    <location>
        <begin position="61"/>
        <end position="64"/>
    </location>
    <ligand>
        <name>substrate</name>
    </ligand>
</feature>
<dbReference type="FunFam" id="3.40.50.1260:FF:000002">
    <property type="entry name" value="Phosphoglycerate kinase"/>
    <property type="match status" value="1"/>
</dbReference>
<dbReference type="InterPro" id="IPR036043">
    <property type="entry name" value="Phosphoglycerate_kinase_sf"/>
</dbReference>
<name>A0A0B5BH72_9BACT</name>
<feature type="binding site" evidence="11 13">
    <location>
        <position position="204"/>
    </location>
    <ligand>
        <name>ATP</name>
        <dbReference type="ChEBI" id="CHEBI:30616"/>
    </ligand>
</feature>
<dbReference type="PRINTS" id="PR00477">
    <property type="entry name" value="PHGLYCKINASE"/>
</dbReference>
<dbReference type="GO" id="GO:0005524">
    <property type="term" value="F:ATP binding"/>
    <property type="evidence" value="ECO:0007669"/>
    <property type="project" value="UniProtKB-KW"/>
</dbReference>
<dbReference type="PANTHER" id="PTHR11406">
    <property type="entry name" value="PHOSPHOGLYCERATE KINASE"/>
    <property type="match status" value="1"/>
</dbReference>
<evidence type="ECO:0000256" key="7">
    <source>
        <dbReference type="ARBA" id="ARBA00022679"/>
    </source>
</evidence>
<dbReference type="RefSeq" id="WP_039742175.1">
    <property type="nucleotide sequence ID" value="NZ_CP009788.1"/>
</dbReference>
<comment type="caution">
    <text evidence="11">Lacks conserved residue(s) required for the propagation of feature annotation.</text>
</comment>
<feature type="binding site" evidence="12">
    <location>
        <position position="120"/>
    </location>
    <ligand>
        <name>(2R)-3-phosphoglycerate</name>
        <dbReference type="ChEBI" id="CHEBI:58272"/>
    </ligand>
</feature>
<dbReference type="FunFam" id="3.40.50.1260:FF:000001">
    <property type="entry name" value="Phosphoglycerate kinase"/>
    <property type="match status" value="1"/>
</dbReference>
<dbReference type="GO" id="GO:0006096">
    <property type="term" value="P:glycolytic process"/>
    <property type="evidence" value="ECO:0007669"/>
    <property type="project" value="UniProtKB-UniRule"/>
</dbReference>
<dbReference type="PANTHER" id="PTHR11406:SF23">
    <property type="entry name" value="PHOSPHOGLYCERATE KINASE 1, CHLOROPLASTIC-RELATED"/>
    <property type="match status" value="1"/>
</dbReference>
<comment type="catalytic activity">
    <reaction evidence="1 11 14">
        <text>(2R)-3-phosphoglycerate + ATP = (2R)-3-phospho-glyceroyl phosphate + ADP</text>
        <dbReference type="Rhea" id="RHEA:14801"/>
        <dbReference type="ChEBI" id="CHEBI:30616"/>
        <dbReference type="ChEBI" id="CHEBI:57604"/>
        <dbReference type="ChEBI" id="CHEBI:58272"/>
        <dbReference type="ChEBI" id="CHEBI:456216"/>
        <dbReference type="EC" id="2.7.2.3"/>
    </reaction>
</comment>
<dbReference type="GO" id="GO:0005829">
    <property type="term" value="C:cytosol"/>
    <property type="evidence" value="ECO:0007669"/>
    <property type="project" value="TreeGrafter"/>
</dbReference>
<evidence type="ECO:0000256" key="11">
    <source>
        <dbReference type="HAMAP-Rule" id="MF_00145"/>
    </source>
</evidence>
<comment type="subunit">
    <text evidence="4 11">Monomer.</text>
</comment>
<proteinExistence type="inferred from homology"/>
<keyword evidence="8 11" id="KW-0547">Nucleotide-binding</keyword>
<evidence type="ECO:0000256" key="10">
    <source>
        <dbReference type="ARBA" id="ARBA00022840"/>
    </source>
</evidence>
<evidence type="ECO:0000256" key="8">
    <source>
        <dbReference type="ARBA" id="ARBA00022741"/>
    </source>
</evidence>
<comment type="similarity">
    <text evidence="3 11 14">Belongs to the phosphoglycerate kinase family.</text>
</comment>
<evidence type="ECO:0000256" key="12">
    <source>
        <dbReference type="PIRSR" id="PIRSR000724-1"/>
    </source>
</evidence>
<feature type="binding site" evidence="11 12">
    <location>
        <begin position="22"/>
        <end position="24"/>
    </location>
    <ligand>
        <name>substrate</name>
    </ligand>
</feature>
<keyword evidence="16" id="KW-1185">Reference proteome</keyword>
<protein>
    <recommendedName>
        <fullName evidence="5 11">Phosphoglycerate kinase</fullName>
        <ecNumber evidence="5 11">2.7.2.3</ecNumber>
    </recommendedName>
</protein>
<evidence type="ECO:0000256" key="4">
    <source>
        <dbReference type="ARBA" id="ARBA00011245"/>
    </source>
</evidence>
<dbReference type="STRING" id="345632.GPICK_08420"/>
<dbReference type="SUPFAM" id="SSF53748">
    <property type="entry name" value="Phosphoglycerate kinase"/>
    <property type="match status" value="1"/>
</dbReference>
<evidence type="ECO:0000256" key="6">
    <source>
        <dbReference type="ARBA" id="ARBA00022490"/>
    </source>
</evidence>
<feature type="binding site" evidence="11 13">
    <location>
        <position position="326"/>
    </location>
    <ligand>
        <name>ATP</name>
        <dbReference type="ChEBI" id="CHEBI:30616"/>
    </ligand>
</feature>
<dbReference type="GO" id="GO:0004618">
    <property type="term" value="F:phosphoglycerate kinase activity"/>
    <property type="evidence" value="ECO:0007669"/>
    <property type="project" value="UniProtKB-UniRule"/>
</dbReference>
<dbReference type="EC" id="2.7.2.3" evidence="5 11"/>
<evidence type="ECO:0000256" key="2">
    <source>
        <dbReference type="ARBA" id="ARBA00004496"/>
    </source>
</evidence>
<evidence type="ECO:0000256" key="5">
    <source>
        <dbReference type="ARBA" id="ARBA00013061"/>
    </source>
</evidence>
<dbReference type="InterPro" id="IPR015911">
    <property type="entry name" value="Phosphoglycerate_kinase_CS"/>
</dbReference>
<evidence type="ECO:0000256" key="13">
    <source>
        <dbReference type="PIRSR" id="PIRSR000724-2"/>
    </source>
</evidence>
<keyword evidence="9 11" id="KW-0418">Kinase</keyword>
<dbReference type="InterPro" id="IPR001576">
    <property type="entry name" value="Phosphoglycerate_kinase"/>
</dbReference>
<feature type="binding site" evidence="11">
    <location>
        <position position="153"/>
    </location>
    <ligand>
        <name>substrate</name>
    </ligand>
</feature>
<reference evidence="15 16" key="1">
    <citation type="journal article" date="2015" name="Genome Announc.">
        <title>Complete Genome of Geobacter pickeringii G13T, a Metal-Reducing Isolate from Sedimentary Kaolin Deposits.</title>
        <authorList>
            <person name="Badalamenti J.P."/>
            <person name="Bond D.R."/>
        </authorList>
    </citation>
    <scope>NUCLEOTIDE SEQUENCE [LARGE SCALE GENOMIC DNA]</scope>
    <source>
        <strain evidence="15 16">G13</strain>
    </source>
</reference>
<feature type="binding site" evidence="11 13">
    <location>
        <begin position="352"/>
        <end position="355"/>
    </location>
    <ligand>
        <name>ATP</name>
        <dbReference type="ChEBI" id="CHEBI:30616"/>
    </ligand>
</feature>
<dbReference type="GO" id="GO:0043531">
    <property type="term" value="F:ADP binding"/>
    <property type="evidence" value="ECO:0007669"/>
    <property type="project" value="TreeGrafter"/>
</dbReference>
<keyword evidence="6 11" id="KW-0963">Cytoplasm</keyword>
<evidence type="ECO:0000313" key="16">
    <source>
        <dbReference type="Proteomes" id="UP000057609"/>
    </source>
</evidence>
<evidence type="ECO:0000256" key="1">
    <source>
        <dbReference type="ARBA" id="ARBA00000642"/>
    </source>
</evidence>
<keyword evidence="11" id="KW-0324">Glycolysis</keyword>
<keyword evidence="10 11" id="KW-0067">ATP-binding</keyword>
<keyword evidence="7 11" id="KW-0808">Transferase</keyword>
<evidence type="ECO:0000256" key="9">
    <source>
        <dbReference type="ARBA" id="ARBA00022777"/>
    </source>
</evidence>
<comment type="pathway">
    <text evidence="11">Carbohydrate degradation; glycolysis; pyruvate from D-glyceraldehyde 3-phosphate: step 2/5.</text>
</comment>